<feature type="region of interest" description="Disordered" evidence="1">
    <location>
        <begin position="132"/>
        <end position="156"/>
    </location>
</feature>
<dbReference type="RefSeq" id="WP_136741458.1">
    <property type="nucleotide sequence ID" value="NZ_SUMB01000006.1"/>
</dbReference>
<evidence type="ECO:0000313" key="3">
    <source>
        <dbReference type="Proteomes" id="UP000308697"/>
    </source>
</evidence>
<evidence type="ECO:0000313" key="2">
    <source>
        <dbReference type="EMBL" id="TJZ52159.1"/>
    </source>
</evidence>
<dbReference type="OrthoDB" id="3661391at2"/>
<proteinExistence type="predicted"/>
<protein>
    <submittedName>
        <fullName evidence="2">Uncharacterized protein</fullName>
    </submittedName>
</protein>
<accession>A0A4U0NDR8</accession>
<reference evidence="2 3" key="1">
    <citation type="submission" date="2019-04" db="EMBL/GenBank/DDBJ databases">
        <title>Streptomyces piniterrae sp. nov., a heliquinomycin-producing actinomycete isolated from rhizosphere soil of Pinus yunnanensis.</title>
        <authorList>
            <person name="Zhuang X."/>
            <person name="Zhao J."/>
        </authorList>
    </citation>
    <scope>NUCLEOTIDE SEQUENCE [LARGE SCALE GENOMIC DNA]</scope>
    <source>
        <strain evidence="3">jys28</strain>
    </source>
</reference>
<dbReference type="EMBL" id="SUMB01000006">
    <property type="protein sequence ID" value="TJZ52159.1"/>
    <property type="molecule type" value="Genomic_DNA"/>
</dbReference>
<keyword evidence="3" id="KW-1185">Reference proteome</keyword>
<dbReference type="AlphaFoldDB" id="A0A4U0NDR8"/>
<dbReference type="Proteomes" id="UP000308697">
    <property type="component" value="Unassembled WGS sequence"/>
</dbReference>
<evidence type="ECO:0000256" key="1">
    <source>
        <dbReference type="SAM" id="MobiDB-lite"/>
    </source>
</evidence>
<sequence>MGAGDMWDERRLNAFPAAVPGPPSRWGTVAAERTVLGVIHNVTSATRLLDLLTVFDGDPRVAVQFTCTGSSPFGGGIAEFITAHELPYVSWDEVRKSTFDLAISTSRGGDLQQISAPIIGTPHGAGYNKTLRREPGAGSREPGAGSRRLMGWRRSG</sequence>
<gene>
    <name evidence="2" type="ORF">FCH28_20255</name>
</gene>
<name>A0A4U0NDR8_9ACTN</name>
<comment type="caution">
    <text evidence="2">The sequence shown here is derived from an EMBL/GenBank/DDBJ whole genome shotgun (WGS) entry which is preliminary data.</text>
</comment>
<organism evidence="2 3">
    <name type="scientific">Streptomyces piniterrae</name>
    <dbReference type="NCBI Taxonomy" id="2571125"/>
    <lineage>
        <taxon>Bacteria</taxon>
        <taxon>Bacillati</taxon>
        <taxon>Actinomycetota</taxon>
        <taxon>Actinomycetes</taxon>
        <taxon>Kitasatosporales</taxon>
        <taxon>Streptomycetaceae</taxon>
        <taxon>Streptomyces</taxon>
    </lineage>
</organism>